<evidence type="ECO:0000256" key="14">
    <source>
        <dbReference type="SAM" id="SignalP"/>
    </source>
</evidence>
<keyword evidence="16" id="KW-1185">Reference proteome</keyword>
<sequence>MFLVMKAIVLLACAALAIKQVVFFIEEYKSPARTLYTVDDVESIAAPAFTVCPKPSGNTFNNTPGLKYFNATSVSLRDVISKAPGPELSSTTTTRINREAITRSVNGVGHWRERTFWETTGGGKGGVFFKCFTLFLKENVTMGRRNSTDPSMAFTFQFKGIQNFPEPKIEVFVHDQLENFTYLDTFKAEPVVLYGGSTIELSIRPEIVQNSGRNGNRCSEEVGYSYTTCMETCFWNFVQPRHEISCLSPSLLTDDVILRKPECRYVEEGQLLERLDEARNDFRNRSGNCNCSIRCITTNYRILAVLTAEGVKNDESSSLSFSFPSSRVPRLEHQPEWSILHLMFHIGKVVGICLGVMCILLICDVIEEARSSARWKSLQGSSDATHRRKY</sequence>
<keyword evidence="6 13" id="KW-1133">Transmembrane helix</keyword>
<evidence type="ECO:0000256" key="3">
    <source>
        <dbReference type="ARBA" id="ARBA00022448"/>
    </source>
</evidence>
<evidence type="ECO:0000256" key="13">
    <source>
        <dbReference type="SAM" id="Phobius"/>
    </source>
</evidence>
<dbReference type="AlphaFoldDB" id="A0A7R8XG95"/>
<evidence type="ECO:0000313" key="16">
    <source>
        <dbReference type="Proteomes" id="UP000677054"/>
    </source>
</evidence>
<dbReference type="PANTHER" id="PTHR11690">
    <property type="entry name" value="AMILORIDE-SENSITIVE SODIUM CHANNEL-RELATED"/>
    <property type="match status" value="1"/>
</dbReference>
<evidence type="ECO:0000256" key="8">
    <source>
        <dbReference type="ARBA" id="ARBA00023065"/>
    </source>
</evidence>
<name>A0A7R8XG95_9CRUS</name>
<keyword evidence="9 13" id="KW-0472">Membrane</keyword>
<protein>
    <submittedName>
        <fullName evidence="15">Uncharacterized protein</fullName>
    </submittedName>
</protein>
<keyword evidence="10 12" id="KW-0739">Sodium transport</keyword>
<evidence type="ECO:0000256" key="2">
    <source>
        <dbReference type="ARBA" id="ARBA00007193"/>
    </source>
</evidence>
<feature type="transmembrane region" description="Helical" evidence="13">
    <location>
        <begin position="342"/>
        <end position="366"/>
    </location>
</feature>
<accession>A0A7R8XG95</accession>
<evidence type="ECO:0000256" key="12">
    <source>
        <dbReference type="RuleBase" id="RU000679"/>
    </source>
</evidence>
<evidence type="ECO:0000313" key="15">
    <source>
        <dbReference type="EMBL" id="CAD7249244.1"/>
    </source>
</evidence>
<reference evidence="15" key="1">
    <citation type="submission" date="2020-11" db="EMBL/GenBank/DDBJ databases">
        <authorList>
            <person name="Tran Van P."/>
        </authorList>
    </citation>
    <scope>NUCLEOTIDE SEQUENCE</scope>
</reference>
<comment type="similarity">
    <text evidence="2 12">Belongs to the amiloride-sensitive sodium channel (TC 1.A.6) family.</text>
</comment>
<dbReference type="GO" id="GO:0015280">
    <property type="term" value="F:ligand-gated sodium channel activity"/>
    <property type="evidence" value="ECO:0007669"/>
    <property type="project" value="TreeGrafter"/>
</dbReference>
<evidence type="ECO:0000256" key="1">
    <source>
        <dbReference type="ARBA" id="ARBA00004141"/>
    </source>
</evidence>
<evidence type="ECO:0000256" key="4">
    <source>
        <dbReference type="ARBA" id="ARBA00022461"/>
    </source>
</evidence>
<feature type="signal peptide" evidence="14">
    <location>
        <begin position="1"/>
        <end position="17"/>
    </location>
</feature>
<dbReference type="GO" id="GO:0005886">
    <property type="term" value="C:plasma membrane"/>
    <property type="evidence" value="ECO:0007669"/>
    <property type="project" value="TreeGrafter"/>
</dbReference>
<evidence type="ECO:0000256" key="6">
    <source>
        <dbReference type="ARBA" id="ARBA00022989"/>
    </source>
</evidence>
<evidence type="ECO:0000256" key="7">
    <source>
        <dbReference type="ARBA" id="ARBA00023053"/>
    </source>
</evidence>
<dbReference type="Proteomes" id="UP000677054">
    <property type="component" value="Unassembled WGS sequence"/>
</dbReference>
<keyword evidence="4 12" id="KW-0894">Sodium channel</keyword>
<comment type="subcellular location">
    <subcellularLocation>
        <location evidence="1">Membrane</location>
        <topology evidence="1">Multi-pass membrane protein</topology>
    </subcellularLocation>
</comment>
<dbReference type="InterPro" id="IPR001873">
    <property type="entry name" value="ENaC"/>
</dbReference>
<keyword evidence="7" id="KW-0915">Sodium</keyword>
<gene>
    <name evidence="15" type="ORF">DSTB1V02_LOCUS9043</name>
</gene>
<evidence type="ECO:0000256" key="9">
    <source>
        <dbReference type="ARBA" id="ARBA00023136"/>
    </source>
</evidence>
<evidence type="ECO:0000256" key="5">
    <source>
        <dbReference type="ARBA" id="ARBA00022692"/>
    </source>
</evidence>
<dbReference type="PANTHER" id="PTHR11690:SF284">
    <property type="entry name" value="ACID-SENSING ION CHANNEL 1"/>
    <property type="match status" value="1"/>
</dbReference>
<dbReference type="EMBL" id="CAJPEV010002195">
    <property type="protein sequence ID" value="CAG0896072.1"/>
    <property type="molecule type" value="Genomic_DNA"/>
</dbReference>
<keyword evidence="3 12" id="KW-0813">Transport</keyword>
<evidence type="ECO:0000256" key="11">
    <source>
        <dbReference type="ARBA" id="ARBA00023303"/>
    </source>
</evidence>
<keyword evidence="11 12" id="KW-0407">Ion channel</keyword>
<dbReference type="Pfam" id="PF00858">
    <property type="entry name" value="ASC"/>
    <property type="match status" value="1"/>
</dbReference>
<keyword evidence="14" id="KW-0732">Signal</keyword>
<proteinExistence type="inferred from homology"/>
<dbReference type="EMBL" id="LR901712">
    <property type="protein sequence ID" value="CAD7249244.1"/>
    <property type="molecule type" value="Genomic_DNA"/>
</dbReference>
<evidence type="ECO:0000256" key="10">
    <source>
        <dbReference type="ARBA" id="ARBA00023201"/>
    </source>
</evidence>
<feature type="chain" id="PRO_5036402532" evidence="14">
    <location>
        <begin position="18"/>
        <end position="390"/>
    </location>
</feature>
<organism evidence="15">
    <name type="scientific">Darwinula stevensoni</name>
    <dbReference type="NCBI Taxonomy" id="69355"/>
    <lineage>
        <taxon>Eukaryota</taxon>
        <taxon>Metazoa</taxon>
        <taxon>Ecdysozoa</taxon>
        <taxon>Arthropoda</taxon>
        <taxon>Crustacea</taxon>
        <taxon>Oligostraca</taxon>
        <taxon>Ostracoda</taxon>
        <taxon>Podocopa</taxon>
        <taxon>Podocopida</taxon>
        <taxon>Darwinulocopina</taxon>
        <taxon>Darwinuloidea</taxon>
        <taxon>Darwinulidae</taxon>
        <taxon>Darwinula</taxon>
    </lineage>
</organism>
<keyword evidence="8 12" id="KW-0406">Ion transport</keyword>
<keyword evidence="5 12" id="KW-0812">Transmembrane</keyword>